<accession>A0A3B3HX09</accession>
<dbReference type="PANTHER" id="PTHR46791">
    <property type="entry name" value="EXPRESSED PROTEIN"/>
    <property type="match status" value="1"/>
</dbReference>
<reference evidence="2" key="3">
    <citation type="submission" date="2025-09" db="UniProtKB">
        <authorList>
            <consortium name="Ensembl"/>
        </authorList>
    </citation>
    <scope>IDENTIFICATION</scope>
    <source>
        <strain evidence="2">Hd-rR</strain>
    </source>
</reference>
<evidence type="ECO:0000313" key="2">
    <source>
        <dbReference type="Ensembl" id="ENSORLP00000036369.1"/>
    </source>
</evidence>
<dbReference type="InterPro" id="IPR001584">
    <property type="entry name" value="Integrase_cat-core"/>
</dbReference>
<dbReference type="STRING" id="8090.ENSORLP00000036369"/>
<dbReference type="Bgee" id="ENSORLG00000029410">
    <property type="expression patterns" value="Expressed in gastrula and 2 other cell types or tissues"/>
</dbReference>
<dbReference type="AlphaFoldDB" id="A0A3B3HX09"/>
<dbReference type="InterPro" id="IPR058913">
    <property type="entry name" value="Integrase_dom_put"/>
</dbReference>
<feature type="domain" description="Integrase catalytic" evidence="1">
    <location>
        <begin position="226"/>
        <end position="409"/>
    </location>
</feature>
<dbReference type="InParanoid" id="A0A3B3HX09"/>
<organism evidence="2 3">
    <name type="scientific">Oryzias latipes</name>
    <name type="common">Japanese rice fish</name>
    <name type="synonym">Japanese killifish</name>
    <dbReference type="NCBI Taxonomy" id="8090"/>
    <lineage>
        <taxon>Eukaryota</taxon>
        <taxon>Metazoa</taxon>
        <taxon>Chordata</taxon>
        <taxon>Craniata</taxon>
        <taxon>Vertebrata</taxon>
        <taxon>Euteleostomi</taxon>
        <taxon>Actinopterygii</taxon>
        <taxon>Neopterygii</taxon>
        <taxon>Teleostei</taxon>
        <taxon>Neoteleostei</taxon>
        <taxon>Acanthomorphata</taxon>
        <taxon>Ovalentaria</taxon>
        <taxon>Atherinomorphae</taxon>
        <taxon>Beloniformes</taxon>
        <taxon>Adrianichthyidae</taxon>
        <taxon>Oryziinae</taxon>
        <taxon>Oryzias</taxon>
    </lineage>
</organism>
<reference evidence="2" key="2">
    <citation type="submission" date="2025-08" db="UniProtKB">
        <authorList>
            <consortium name="Ensembl"/>
        </authorList>
    </citation>
    <scope>IDENTIFICATION</scope>
    <source>
        <strain evidence="2">Hd-rR</strain>
    </source>
</reference>
<sequence length="491" mass="56896">MTTFMSFQCSFDEEPLCRELLEFIFRESQQLCDQLESQGSVMDLDFLYSRYEEFHRILLICADRGLLQDVDNIIENLQKVLQLLNAHYEPSLGFRPSLLMTGNRGRPSWEISSEQLQYLLDFHFTVREIARLFGVSYRTIRRRMSEYGLSVRMSYSDLPDPDLREIISHFIGQFPNSGIKTVSGYLNSIGLRIQRSRIMETLRLVDPVGTFFRGLSINIIPRRVYSVPAPMALWHIDGNHKLIRWRIVIHGGIDGYSRKIMYLQAADNNRASTVFSAFLEAIQQFGVPTRVRSDKGGENVEVARFMLEHPLRGPERRRFITGRSVHNQRIERLWRDVWRAVTVNYYHALQHLVHTNALNPDNELDMICLHYVMLPRINRHLMLFKQAWDRHSLSTEQGRSPQQLWIEGQLRNSTTISEPATIEDYGVDWEGPTPTDTDGTVNVPEAPLLLKDIVLQFLQGRIVPLGDSTCFGVDILLQTLQIVREHFDTSS</sequence>
<keyword evidence="3" id="KW-1185">Reference proteome</keyword>
<dbReference type="SUPFAM" id="SSF53098">
    <property type="entry name" value="Ribonuclease H-like"/>
    <property type="match status" value="1"/>
</dbReference>
<reference evidence="2 3" key="1">
    <citation type="journal article" date="2007" name="Nature">
        <title>The medaka draft genome and insights into vertebrate genome evolution.</title>
        <authorList>
            <person name="Kasahara M."/>
            <person name="Naruse K."/>
            <person name="Sasaki S."/>
            <person name="Nakatani Y."/>
            <person name="Qu W."/>
            <person name="Ahsan B."/>
            <person name="Yamada T."/>
            <person name="Nagayasu Y."/>
            <person name="Doi K."/>
            <person name="Kasai Y."/>
            <person name="Jindo T."/>
            <person name="Kobayashi D."/>
            <person name="Shimada A."/>
            <person name="Toyoda A."/>
            <person name="Kuroki Y."/>
            <person name="Fujiyama A."/>
            <person name="Sasaki T."/>
            <person name="Shimizu A."/>
            <person name="Asakawa S."/>
            <person name="Shimizu N."/>
            <person name="Hashimoto S."/>
            <person name="Yang J."/>
            <person name="Lee Y."/>
            <person name="Matsushima K."/>
            <person name="Sugano S."/>
            <person name="Sakaizumi M."/>
            <person name="Narita T."/>
            <person name="Ohishi K."/>
            <person name="Haga S."/>
            <person name="Ohta F."/>
            <person name="Nomoto H."/>
            <person name="Nogata K."/>
            <person name="Morishita T."/>
            <person name="Endo T."/>
            <person name="Shin-I T."/>
            <person name="Takeda H."/>
            <person name="Morishita S."/>
            <person name="Kohara Y."/>
        </authorList>
    </citation>
    <scope>NUCLEOTIDE SEQUENCE [LARGE SCALE GENOMIC DNA]</scope>
    <source>
        <strain evidence="2 3">Hd-rR</strain>
    </source>
</reference>
<name>A0A3B3HX09_ORYLA</name>
<protein>
    <recommendedName>
        <fullName evidence="1">Integrase catalytic domain-containing protein</fullName>
    </recommendedName>
</protein>
<dbReference type="Gene3D" id="3.30.420.10">
    <property type="entry name" value="Ribonuclease H-like superfamily/Ribonuclease H"/>
    <property type="match status" value="1"/>
</dbReference>
<dbReference type="PANTHER" id="PTHR46791:SF11">
    <property type="entry name" value="INTEGRASE CATALYTIC DOMAIN-CONTAINING PROTEIN"/>
    <property type="match status" value="1"/>
</dbReference>
<proteinExistence type="predicted"/>
<dbReference type="PROSITE" id="PS50994">
    <property type="entry name" value="INTEGRASE"/>
    <property type="match status" value="1"/>
</dbReference>
<evidence type="ECO:0000313" key="3">
    <source>
        <dbReference type="Proteomes" id="UP000001038"/>
    </source>
</evidence>
<dbReference type="InterPro" id="IPR036397">
    <property type="entry name" value="RNaseH_sf"/>
</dbReference>
<dbReference type="GO" id="GO:0003676">
    <property type="term" value="F:nucleic acid binding"/>
    <property type="evidence" value="ECO:0007669"/>
    <property type="project" value="InterPro"/>
</dbReference>
<dbReference type="Proteomes" id="UP000001038">
    <property type="component" value="Chromosome 19"/>
</dbReference>
<dbReference type="GeneTree" id="ENSGT00940000165266"/>
<dbReference type="InterPro" id="IPR012337">
    <property type="entry name" value="RNaseH-like_sf"/>
</dbReference>
<dbReference type="Ensembl" id="ENSORLT00000032434.1">
    <property type="protein sequence ID" value="ENSORLP00000036369.1"/>
    <property type="gene ID" value="ENSORLG00000029410.1"/>
</dbReference>
<dbReference type="GO" id="GO:0015074">
    <property type="term" value="P:DNA integration"/>
    <property type="evidence" value="ECO:0007669"/>
    <property type="project" value="InterPro"/>
</dbReference>
<dbReference type="Pfam" id="PF24764">
    <property type="entry name" value="rva_4"/>
    <property type="match status" value="1"/>
</dbReference>
<evidence type="ECO:0000259" key="1">
    <source>
        <dbReference type="PROSITE" id="PS50994"/>
    </source>
</evidence>